<comment type="caution">
    <text evidence="2">The sequence shown here is derived from an EMBL/GenBank/DDBJ whole genome shotgun (WGS) entry which is preliminary data.</text>
</comment>
<feature type="compositionally biased region" description="Polar residues" evidence="1">
    <location>
        <begin position="13"/>
        <end position="23"/>
    </location>
</feature>
<evidence type="ECO:0000256" key="1">
    <source>
        <dbReference type="SAM" id="MobiDB-lite"/>
    </source>
</evidence>
<feature type="compositionally biased region" description="Low complexity" evidence="1">
    <location>
        <begin position="61"/>
        <end position="77"/>
    </location>
</feature>
<dbReference type="AlphaFoldDB" id="A0A9N9NLJ5"/>
<feature type="region of interest" description="Disordered" evidence="1">
    <location>
        <begin position="1"/>
        <end position="77"/>
    </location>
</feature>
<proteinExistence type="predicted"/>
<feature type="compositionally biased region" description="Acidic residues" evidence="1">
    <location>
        <begin position="50"/>
        <end position="60"/>
    </location>
</feature>
<reference evidence="2" key="1">
    <citation type="submission" date="2021-06" db="EMBL/GenBank/DDBJ databases">
        <authorList>
            <person name="Kallberg Y."/>
            <person name="Tangrot J."/>
            <person name="Rosling A."/>
        </authorList>
    </citation>
    <scope>NUCLEOTIDE SEQUENCE</scope>
    <source>
        <strain evidence="2">FL966</strain>
    </source>
</reference>
<keyword evidence="3" id="KW-1185">Reference proteome</keyword>
<dbReference type="EMBL" id="CAJVQA010017505">
    <property type="protein sequence ID" value="CAG8749125.1"/>
    <property type="molecule type" value="Genomic_DNA"/>
</dbReference>
<evidence type="ECO:0000313" key="2">
    <source>
        <dbReference type="EMBL" id="CAG8749125.1"/>
    </source>
</evidence>
<dbReference type="Proteomes" id="UP000789759">
    <property type="component" value="Unassembled WGS sequence"/>
</dbReference>
<gene>
    <name evidence="2" type="ORF">CPELLU_LOCUS14590</name>
</gene>
<feature type="non-terminal residue" evidence="2">
    <location>
        <position position="113"/>
    </location>
</feature>
<protein>
    <submittedName>
        <fullName evidence="2">702_t:CDS:1</fullName>
    </submittedName>
</protein>
<sequence length="113" mass="12926">GPKEKVAQELTKSEPTFSTNNLYTKKPEENTQVNEEQDELMPISEHPSDTEEEMSMESETELLNNSTKENKTTNTNWETEALNNTTAHYPLEKGEIDEEQFSVKKALKALHEP</sequence>
<name>A0A9N9NLJ5_9GLOM</name>
<accession>A0A9N9NLJ5</accession>
<evidence type="ECO:0000313" key="3">
    <source>
        <dbReference type="Proteomes" id="UP000789759"/>
    </source>
</evidence>
<organism evidence="2 3">
    <name type="scientific">Cetraspora pellucida</name>
    <dbReference type="NCBI Taxonomy" id="1433469"/>
    <lineage>
        <taxon>Eukaryota</taxon>
        <taxon>Fungi</taxon>
        <taxon>Fungi incertae sedis</taxon>
        <taxon>Mucoromycota</taxon>
        <taxon>Glomeromycotina</taxon>
        <taxon>Glomeromycetes</taxon>
        <taxon>Diversisporales</taxon>
        <taxon>Gigasporaceae</taxon>
        <taxon>Cetraspora</taxon>
    </lineage>
</organism>